<dbReference type="InterPro" id="IPR002423">
    <property type="entry name" value="Cpn60/GroEL/TCP-1"/>
</dbReference>
<keyword evidence="3" id="KW-0143">Chaperone</keyword>
<dbReference type="InterPro" id="IPR027413">
    <property type="entry name" value="GROEL-like_equatorial_sf"/>
</dbReference>
<dbReference type="EMBL" id="NCKV01004641">
    <property type="protein sequence ID" value="RWS24623.1"/>
    <property type="molecule type" value="Genomic_DNA"/>
</dbReference>
<feature type="region of interest" description="Disordered" evidence="5">
    <location>
        <begin position="113"/>
        <end position="139"/>
    </location>
</feature>
<keyword evidence="1" id="KW-0547">Nucleotide-binding</keyword>
<evidence type="ECO:0000313" key="7">
    <source>
        <dbReference type="Proteomes" id="UP000288716"/>
    </source>
</evidence>
<evidence type="ECO:0000256" key="4">
    <source>
        <dbReference type="ARBA" id="ARBA00031286"/>
    </source>
</evidence>
<evidence type="ECO:0000256" key="2">
    <source>
        <dbReference type="ARBA" id="ARBA00022840"/>
    </source>
</evidence>
<protein>
    <recommendedName>
        <fullName evidence="4">CCT-gamma</fullName>
    </recommendedName>
</protein>
<keyword evidence="2" id="KW-0067">ATP-binding</keyword>
<dbReference type="Proteomes" id="UP000288716">
    <property type="component" value="Unassembled WGS sequence"/>
</dbReference>
<dbReference type="OrthoDB" id="275057at2759"/>
<name>A0A443SAQ5_9ACAR</name>
<dbReference type="STRING" id="299467.A0A443SAQ5"/>
<dbReference type="GO" id="GO:0005524">
    <property type="term" value="F:ATP binding"/>
    <property type="evidence" value="ECO:0007669"/>
    <property type="project" value="UniProtKB-KW"/>
</dbReference>
<evidence type="ECO:0000256" key="3">
    <source>
        <dbReference type="ARBA" id="ARBA00023186"/>
    </source>
</evidence>
<feature type="non-terminal residue" evidence="6">
    <location>
        <position position="1"/>
    </location>
</feature>
<dbReference type="PANTHER" id="PTHR11353">
    <property type="entry name" value="CHAPERONIN"/>
    <property type="match status" value="1"/>
</dbReference>
<dbReference type="InterPro" id="IPR017998">
    <property type="entry name" value="Chaperone_TCP-1"/>
</dbReference>
<dbReference type="Pfam" id="PF00118">
    <property type="entry name" value="Cpn60_TCP1"/>
    <property type="match status" value="1"/>
</dbReference>
<dbReference type="AlphaFoldDB" id="A0A443SAQ5"/>
<reference evidence="6 7" key="1">
    <citation type="journal article" date="2018" name="Gigascience">
        <title>Genomes of trombidid mites reveal novel predicted allergens and laterally-transferred genes associated with secondary metabolism.</title>
        <authorList>
            <person name="Dong X."/>
            <person name="Chaisiri K."/>
            <person name="Xia D."/>
            <person name="Armstrong S.D."/>
            <person name="Fang Y."/>
            <person name="Donnelly M.J."/>
            <person name="Kadowaki T."/>
            <person name="McGarry J.W."/>
            <person name="Darby A.C."/>
            <person name="Makepeace B.L."/>
        </authorList>
    </citation>
    <scope>NUCLEOTIDE SEQUENCE [LARGE SCALE GENOMIC DNA]</scope>
    <source>
        <strain evidence="6">UoL-UT</strain>
    </source>
</reference>
<dbReference type="GO" id="GO:0140662">
    <property type="term" value="F:ATP-dependent protein folding chaperone"/>
    <property type="evidence" value="ECO:0007669"/>
    <property type="project" value="InterPro"/>
</dbReference>
<evidence type="ECO:0000313" key="6">
    <source>
        <dbReference type="EMBL" id="RWS24623.1"/>
    </source>
</evidence>
<dbReference type="VEuPathDB" id="VectorBase:LDEU007417"/>
<comment type="caution">
    <text evidence="6">The sequence shown here is derived from an EMBL/GenBank/DDBJ whole genome shotgun (WGS) entry which is preliminary data.</text>
</comment>
<accession>A0A443SAQ5</accession>
<keyword evidence="7" id="KW-1185">Reference proteome</keyword>
<sequence>FFQILNNTAKGITGLHQRPYKAVAKALEVIPRTLIQNCGGDSIRTLTALRAKHATTSADYKTWGINGETGEIADMKELGIWEPLVVKLQAYKTAIETSVLLLRIDDIVSGSKKREQLEKEAENKMRANAKPTEESMKDE</sequence>
<dbReference type="Gene3D" id="1.10.560.10">
    <property type="entry name" value="GroEL-like equatorial domain"/>
    <property type="match status" value="1"/>
</dbReference>
<dbReference type="FunFam" id="1.10.560.10:FF:000073">
    <property type="entry name" value="T-complex protein 1 subunit gamma"/>
    <property type="match status" value="1"/>
</dbReference>
<dbReference type="SUPFAM" id="SSF48592">
    <property type="entry name" value="GroEL equatorial domain-like"/>
    <property type="match status" value="1"/>
</dbReference>
<gene>
    <name evidence="6" type="ORF">B4U80_02567</name>
</gene>
<organism evidence="6 7">
    <name type="scientific">Leptotrombidium deliense</name>
    <dbReference type="NCBI Taxonomy" id="299467"/>
    <lineage>
        <taxon>Eukaryota</taxon>
        <taxon>Metazoa</taxon>
        <taxon>Ecdysozoa</taxon>
        <taxon>Arthropoda</taxon>
        <taxon>Chelicerata</taxon>
        <taxon>Arachnida</taxon>
        <taxon>Acari</taxon>
        <taxon>Acariformes</taxon>
        <taxon>Trombidiformes</taxon>
        <taxon>Prostigmata</taxon>
        <taxon>Anystina</taxon>
        <taxon>Parasitengona</taxon>
        <taxon>Trombiculoidea</taxon>
        <taxon>Trombiculidae</taxon>
        <taxon>Leptotrombidium</taxon>
    </lineage>
</organism>
<proteinExistence type="predicted"/>
<evidence type="ECO:0000256" key="1">
    <source>
        <dbReference type="ARBA" id="ARBA00022741"/>
    </source>
</evidence>
<evidence type="ECO:0000256" key="5">
    <source>
        <dbReference type="SAM" id="MobiDB-lite"/>
    </source>
</evidence>